<dbReference type="InterPro" id="IPR012373">
    <property type="entry name" value="Ferrdict_sens_TM"/>
</dbReference>
<dbReference type="OrthoDB" id="698019at2"/>
<organism evidence="4 5">
    <name type="scientific">Butyricimonas faecalis</name>
    <dbReference type="NCBI Taxonomy" id="2093856"/>
    <lineage>
        <taxon>Bacteria</taxon>
        <taxon>Pseudomonadati</taxon>
        <taxon>Bacteroidota</taxon>
        <taxon>Bacteroidia</taxon>
        <taxon>Bacteroidales</taxon>
        <taxon>Odoribacteraceae</taxon>
        <taxon>Butyricimonas</taxon>
    </lineage>
</organism>
<dbReference type="GO" id="GO:0016989">
    <property type="term" value="F:sigma factor antagonist activity"/>
    <property type="evidence" value="ECO:0007669"/>
    <property type="project" value="TreeGrafter"/>
</dbReference>
<dbReference type="Pfam" id="PF04773">
    <property type="entry name" value="FecR"/>
    <property type="match status" value="1"/>
</dbReference>
<dbReference type="Pfam" id="PF16344">
    <property type="entry name" value="FecR_C"/>
    <property type="match status" value="1"/>
</dbReference>
<feature type="domain" description="FecR protein" evidence="2">
    <location>
        <begin position="185"/>
        <end position="278"/>
    </location>
</feature>
<keyword evidence="1" id="KW-1133">Transmembrane helix</keyword>
<feature type="transmembrane region" description="Helical" evidence="1">
    <location>
        <begin position="84"/>
        <end position="106"/>
    </location>
</feature>
<keyword evidence="1" id="KW-0472">Membrane</keyword>
<gene>
    <name evidence="4" type="ORF">D8S85_09455</name>
</gene>
<evidence type="ECO:0000313" key="5">
    <source>
        <dbReference type="Proteomes" id="UP000270673"/>
    </source>
</evidence>
<dbReference type="PANTHER" id="PTHR30273:SF2">
    <property type="entry name" value="PROTEIN FECR"/>
    <property type="match status" value="1"/>
</dbReference>
<dbReference type="RefSeq" id="WP_127074998.1">
    <property type="nucleotide sequence ID" value="NZ_CP032819.1"/>
</dbReference>
<name>A0A3Q9IQJ3_9BACT</name>
<dbReference type="EMBL" id="CP032819">
    <property type="protein sequence ID" value="AZS29751.1"/>
    <property type="molecule type" value="Genomic_DNA"/>
</dbReference>
<sequence>MDRINDHIIEQIIAFYLGEISDKDKKELEAWVNEFKENEDDFKQILRKCQHLRLGLLEERAIVMKARIMEEWRKRERLKYRYRVLRLVSCVAILVLGIVMGCVYYESRNFESKKLEQEISLLDAKQGERVAVLQLASGEKWILKERDERELEIGDGVVLKKDSIQGIRNFVSPEDTITENTYNTVMVPRGGEYNLTLADGTNVWLNSDSELKFPVRFHGNFREVYLKGEAFFEVKSNPEQPFVVRMGEADIRVLGTSFNVMNYEDENRVEVALQTGKVNFTVNKTKQVYSLSPGNVVRMDKKNLDVQLAEEDVSMISAWRTGYFYFENMPMEELVVKLERWYQVKFVFANDEVKRMRFSGAVRKYRELKYVLKIIEKTKDISFVDFGDRIKVYQK</sequence>
<dbReference type="AlphaFoldDB" id="A0A3Q9IQJ3"/>
<dbReference type="Gene3D" id="2.60.120.1440">
    <property type="match status" value="1"/>
</dbReference>
<dbReference type="FunFam" id="2.60.120.1440:FF:000001">
    <property type="entry name" value="Putative anti-sigma factor"/>
    <property type="match status" value="1"/>
</dbReference>
<accession>A0A3Q9IQJ3</accession>
<dbReference type="Proteomes" id="UP000270673">
    <property type="component" value="Chromosome"/>
</dbReference>
<evidence type="ECO:0000259" key="2">
    <source>
        <dbReference type="Pfam" id="PF04773"/>
    </source>
</evidence>
<dbReference type="InterPro" id="IPR032508">
    <property type="entry name" value="FecR_C"/>
</dbReference>
<evidence type="ECO:0000259" key="3">
    <source>
        <dbReference type="Pfam" id="PF16344"/>
    </source>
</evidence>
<keyword evidence="5" id="KW-1185">Reference proteome</keyword>
<dbReference type="InterPro" id="IPR006860">
    <property type="entry name" value="FecR"/>
</dbReference>
<evidence type="ECO:0000256" key="1">
    <source>
        <dbReference type="SAM" id="Phobius"/>
    </source>
</evidence>
<evidence type="ECO:0000313" key="4">
    <source>
        <dbReference type="EMBL" id="AZS29751.1"/>
    </source>
</evidence>
<dbReference type="KEGG" id="buy:D8S85_09455"/>
<dbReference type="PANTHER" id="PTHR30273">
    <property type="entry name" value="PERIPLASMIC SIGNAL SENSOR AND SIGMA FACTOR ACTIVATOR FECR-RELATED"/>
    <property type="match status" value="1"/>
</dbReference>
<dbReference type="Gene3D" id="3.55.50.30">
    <property type="match status" value="1"/>
</dbReference>
<reference evidence="4 5" key="1">
    <citation type="submission" date="2018-10" db="EMBL/GenBank/DDBJ databases">
        <title>Butyricimonas faecalis sp. nov., isolated from human faeces and emended description of the genus Butyricimonas.</title>
        <authorList>
            <person name="Le Roy T."/>
            <person name="Van der Smissen P."/>
            <person name="Paquot A."/>
            <person name="Delzenne N."/>
            <person name="Muccioli G."/>
            <person name="Collet J.-F."/>
            <person name="Cani P.D."/>
        </authorList>
    </citation>
    <scope>NUCLEOTIDE SEQUENCE [LARGE SCALE GENOMIC DNA]</scope>
    <source>
        <strain evidence="4 5">H184</strain>
    </source>
</reference>
<feature type="domain" description="Protein FecR C-terminal" evidence="3">
    <location>
        <begin position="323"/>
        <end position="391"/>
    </location>
</feature>
<keyword evidence="1" id="KW-0812">Transmembrane</keyword>
<protein>
    <submittedName>
        <fullName evidence="4">DUF4974 domain-containing protein</fullName>
    </submittedName>
</protein>
<proteinExistence type="predicted"/>